<evidence type="ECO:0000313" key="2">
    <source>
        <dbReference type="EMBL" id="ESL09835.1"/>
    </source>
</evidence>
<proteinExistence type="predicted"/>
<name>A0A061J666_TRYRA</name>
<keyword evidence="3" id="KW-1185">Reference proteome</keyword>
<sequence>MSAWKRGADPPGSSRSGGGSGKWAPCHRDSRRVAAEEDYDDYKHDDRRHSYDHQSSHHHRHSSGGTRGATTHLGGRHERRRKRSRGRRADYDSASDTSVPSETWEDQQHYLHHRRTRQRWESSPHRRHRHRRRSASSSRGHDTRHPQRQQEQWRRGDKEPHATERRTHNEEGVWRSVAATATERRQQQLFSALDSQIASYRGRSSCDADANDDVNSGRMFQHEDQEKKCGRKGSEAVPSTRVVLYGVDLGVQPCHLSSMLEQLVGRRPLSVFRPAAVLRQSLCDTATTGVGASRGAPLAGGSADNSLRLGLYDVDGAGGVVVMELPRDGELVAAAVAALNGAYVNGSIITAVVRC</sequence>
<accession>A0A061J666</accession>
<feature type="compositionally biased region" description="Basic residues" evidence="1">
    <location>
        <begin position="77"/>
        <end position="86"/>
    </location>
</feature>
<protein>
    <submittedName>
        <fullName evidence="2">Uncharacterized protein</fullName>
    </submittedName>
</protein>
<gene>
    <name evidence="2" type="ORF">TRSC58_02440</name>
</gene>
<dbReference type="AlphaFoldDB" id="A0A061J666"/>
<feature type="compositionally biased region" description="Basic and acidic residues" evidence="1">
    <location>
        <begin position="26"/>
        <end position="55"/>
    </location>
</feature>
<dbReference type="OrthoDB" id="273865at2759"/>
<feature type="region of interest" description="Disordered" evidence="1">
    <location>
        <begin position="1"/>
        <end position="171"/>
    </location>
</feature>
<dbReference type="VEuPathDB" id="TriTrypDB:TRSC58_02440"/>
<dbReference type="EMBL" id="AUPL01002440">
    <property type="protein sequence ID" value="ESL09835.1"/>
    <property type="molecule type" value="Genomic_DNA"/>
</dbReference>
<evidence type="ECO:0000313" key="3">
    <source>
        <dbReference type="Proteomes" id="UP000031737"/>
    </source>
</evidence>
<reference evidence="2 3" key="1">
    <citation type="submission" date="2013-07" db="EMBL/GenBank/DDBJ databases">
        <authorList>
            <person name="Stoco P.H."/>
            <person name="Wagner G."/>
            <person name="Gerber A."/>
            <person name="Zaha A."/>
            <person name="Thompson C."/>
            <person name="Bartholomeu D.C."/>
            <person name="Luckemeyer D.D."/>
            <person name="Bahia D."/>
            <person name="Loreto E."/>
            <person name="Prestes E.B."/>
            <person name="Lima F.M."/>
            <person name="Rodrigues-Luiz G."/>
            <person name="Vallejo G.A."/>
            <person name="Filho J.F."/>
            <person name="Monteiro K.M."/>
            <person name="Tyler K.M."/>
            <person name="de Almeida L.G."/>
            <person name="Ortiz M.F."/>
            <person name="Siervo M.A."/>
            <person name="de Moraes M.H."/>
            <person name="Cunha O.L."/>
            <person name="Mendonca-Neto R."/>
            <person name="Silva R."/>
            <person name="Teixeira S.M."/>
            <person name="Murta S.M."/>
            <person name="Sincero T.C."/>
            <person name="Mendes T.A."/>
            <person name="Urmenyi T.P."/>
            <person name="Silva V.G."/>
            <person name="da Rocha W.D."/>
            <person name="Andersson B."/>
            <person name="Romanha A.J."/>
            <person name="Steindel M."/>
            <person name="de Vasconcelos A.T."/>
            <person name="Grisard E.C."/>
        </authorList>
    </citation>
    <scope>NUCLEOTIDE SEQUENCE [LARGE SCALE GENOMIC DNA]</scope>
    <source>
        <strain evidence="2 3">SC58</strain>
    </source>
</reference>
<feature type="compositionally biased region" description="Basic and acidic residues" evidence="1">
    <location>
        <begin position="151"/>
        <end position="171"/>
    </location>
</feature>
<dbReference type="Proteomes" id="UP000031737">
    <property type="component" value="Unassembled WGS sequence"/>
</dbReference>
<organism evidence="2 3">
    <name type="scientific">Trypanosoma rangeli SC58</name>
    <dbReference type="NCBI Taxonomy" id="429131"/>
    <lineage>
        <taxon>Eukaryota</taxon>
        <taxon>Discoba</taxon>
        <taxon>Euglenozoa</taxon>
        <taxon>Kinetoplastea</taxon>
        <taxon>Metakinetoplastina</taxon>
        <taxon>Trypanosomatida</taxon>
        <taxon>Trypanosomatidae</taxon>
        <taxon>Trypanosoma</taxon>
        <taxon>Herpetosoma</taxon>
    </lineage>
</organism>
<feature type="compositionally biased region" description="Basic residues" evidence="1">
    <location>
        <begin position="125"/>
        <end position="134"/>
    </location>
</feature>
<evidence type="ECO:0000256" key="1">
    <source>
        <dbReference type="SAM" id="MobiDB-lite"/>
    </source>
</evidence>
<comment type="caution">
    <text evidence="2">The sequence shown here is derived from an EMBL/GenBank/DDBJ whole genome shotgun (WGS) entry which is preliminary data.</text>
</comment>